<accession>A0A0E3K0Z5</accession>
<dbReference type="EMBL" id="CP009933">
    <property type="protein sequence ID" value="AKA69470.1"/>
    <property type="molecule type" value="Genomic_DNA"/>
</dbReference>
<dbReference type="AlphaFoldDB" id="A0A0E3K0Z5"/>
<gene>
    <name evidence="1" type="ORF">CSCA_2345</name>
</gene>
<keyword evidence="2" id="KW-1185">Reference proteome</keyword>
<sequence length="85" mass="10152">MSRITKVTPNDDYSIVIEFEGGNKILFNMQKMVNTIRYSSLKDIEWFRNIRIEDKTIFWQEVDSSKQNMMPIMITLDNILFALRD</sequence>
<protein>
    <recommendedName>
        <fullName evidence="3">DUF2442 domain-containing protein</fullName>
    </recommendedName>
</protein>
<dbReference type="SUPFAM" id="SSF143880">
    <property type="entry name" value="NE0471 N-terminal domain-like"/>
    <property type="match status" value="1"/>
</dbReference>
<proteinExistence type="predicted"/>
<evidence type="ECO:0000313" key="2">
    <source>
        <dbReference type="Proteomes" id="UP000033115"/>
    </source>
</evidence>
<organism evidence="1 2">
    <name type="scientific">Clostridium scatologenes</name>
    <dbReference type="NCBI Taxonomy" id="1548"/>
    <lineage>
        <taxon>Bacteria</taxon>
        <taxon>Bacillati</taxon>
        <taxon>Bacillota</taxon>
        <taxon>Clostridia</taxon>
        <taxon>Eubacteriales</taxon>
        <taxon>Clostridiaceae</taxon>
        <taxon>Clostridium</taxon>
    </lineage>
</organism>
<dbReference type="KEGG" id="csq:CSCA_2345"/>
<evidence type="ECO:0000313" key="1">
    <source>
        <dbReference type="EMBL" id="AKA69470.1"/>
    </source>
</evidence>
<dbReference type="RefSeq" id="WP_029160233.1">
    <property type="nucleotide sequence ID" value="NZ_CP009933.1"/>
</dbReference>
<dbReference type="Pfam" id="PF10387">
    <property type="entry name" value="DUF2442"/>
    <property type="match status" value="1"/>
</dbReference>
<dbReference type="Proteomes" id="UP000033115">
    <property type="component" value="Chromosome"/>
</dbReference>
<evidence type="ECO:0008006" key="3">
    <source>
        <dbReference type="Google" id="ProtNLM"/>
    </source>
</evidence>
<dbReference type="InterPro" id="IPR036782">
    <property type="entry name" value="NE0471-like_N"/>
</dbReference>
<dbReference type="HOGENOM" id="CLU_2550525_0_0_9"/>
<dbReference type="InterPro" id="IPR018841">
    <property type="entry name" value="DUF2442"/>
</dbReference>
<name>A0A0E3K0Z5_CLOSL</name>
<dbReference type="STRING" id="1548.CSCA_2345"/>
<reference evidence="1 2" key="1">
    <citation type="journal article" date="2015" name="J. Biotechnol.">
        <title>Complete genome sequence of a malodorant-producing acetogen, Clostridium scatologenes ATCC 25775(T).</title>
        <authorList>
            <person name="Zhu Z."/>
            <person name="Guo T."/>
            <person name="Zheng H."/>
            <person name="Song T."/>
            <person name="Ouyang P."/>
            <person name="Xie J."/>
        </authorList>
    </citation>
    <scope>NUCLEOTIDE SEQUENCE [LARGE SCALE GENOMIC DNA]</scope>
    <source>
        <strain evidence="1 2">ATCC 25775</strain>
    </source>
</reference>
<dbReference type="Gene3D" id="3.30.2020.10">
    <property type="entry name" value="NE0471-like N-terminal domain"/>
    <property type="match status" value="1"/>
</dbReference>